<dbReference type="Pfam" id="PF01909">
    <property type="entry name" value="NTP_transf_2"/>
    <property type="match status" value="1"/>
</dbReference>
<feature type="domain" description="Polymerase nucleotidyl transferase" evidence="1">
    <location>
        <begin position="7"/>
        <end position="78"/>
    </location>
</feature>
<accession>A0A085ZWX9</accession>
<dbReference type="eggNOG" id="COG1708">
    <property type="taxonomic scope" value="Bacteria"/>
</dbReference>
<dbReference type="InterPro" id="IPR002934">
    <property type="entry name" value="Polymerase_NTP_transf_dom"/>
</dbReference>
<dbReference type="SUPFAM" id="SSF81301">
    <property type="entry name" value="Nucleotidyltransferase"/>
    <property type="match status" value="1"/>
</dbReference>
<organism evidence="2 3">
    <name type="scientific">Chryseobacterium luteum</name>
    <dbReference type="NCBI Taxonomy" id="421531"/>
    <lineage>
        <taxon>Bacteria</taxon>
        <taxon>Pseudomonadati</taxon>
        <taxon>Bacteroidota</taxon>
        <taxon>Flavobacteriia</taxon>
        <taxon>Flavobacteriales</taxon>
        <taxon>Weeksellaceae</taxon>
        <taxon>Chryseobacterium group</taxon>
        <taxon>Chryseobacterium</taxon>
    </lineage>
</organism>
<dbReference type="OrthoDB" id="1331149at2"/>
<gene>
    <name evidence="2" type="ORF">IX38_00035</name>
</gene>
<evidence type="ECO:0000259" key="1">
    <source>
        <dbReference type="Pfam" id="PF01909"/>
    </source>
</evidence>
<dbReference type="InterPro" id="IPR043519">
    <property type="entry name" value="NT_sf"/>
</dbReference>
<reference evidence="2 3" key="1">
    <citation type="submission" date="2014-07" db="EMBL/GenBank/DDBJ databases">
        <title>Genome of Chryseobacterium luteum DSM 18605.</title>
        <authorList>
            <person name="Stropko S.J."/>
            <person name="Pipes S.E."/>
            <person name="Newman J.D."/>
        </authorList>
    </citation>
    <scope>NUCLEOTIDE SEQUENCE [LARGE SCALE GENOMIC DNA]</scope>
    <source>
        <strain evidence="2 3">DSM 18605</strain>
    </source>
</reference>
<dbReference type="GO" id="GO:0016779">
    <property type="term" value="F:nucleotidyltransferase activity"/>
    <property type="evidence" value="ECO:0007669"/>
    <property type="project" value="InterPro"/>
</dbReference>
<evidence type="ECO:0000313" key="2">
    <source>
        <dbReference type="EMBL" id="KFF08943.1"/>
    </source>
</evidence>
<dbReference type="EMBL" id="JPRO01000001">
    <property type="protein sequence ID" value="KFF08943.1"/>
    <property type="molecule type" value="Genomic_DNA"/>
</dbReference>
<dbReference type="Proteomes" id="UP000028703">
    <property type="component" value="Unassembled WGS sequence"/>
</dbReference>
<dbReference type="STRING" id="421531.IX38_00035"/>
<dbReference type="RefSeq" id="WP_034700702.1">
    <property type="nucleotide sequence ID" value="NZ_JPRO01000001.1"/>
</dbReference>
<dbReference type="CDD" id="cd05403">
    <property type="entry name" value="NT_KNTase_like"/>
    <property type="match status" value="1"/>
</dbReference>
<comment type="caution">
    <text evidence="2">The sequence shown here is derived from an EMBL/GenBank/DDBJ whole genome shotgun (WGS) entry which is preliminary data.</text>
</comment>
<sequence>MHKIFETIIEEWKSNESVIGILLTGSFAIGTYTESSDIDIRIVFDNSMNTTIKGVKRIKGYKVSYFGESVNGIKKRISQDYFRNLKFEARVFSIGKILYKQDEQIDEIVSLAKEYMVQVFKDIKKDNDTVLLRLYSLNVEYHYLSNISGDSALFLYNYMLFMRSAMNFYSWYLNYEHFIDIKTDSVLNNNEYRRLNLWADFPDNEFVKIWIEGVSHPNHNSLDKLYCYIESKTQKIQDKDFEVLWNY</sequence>
<name>A0A085ZWX9_9FLAO</name>
<dbReference type="AlphaFoldDB" id="A0A085ZWX9"/>
<dbReference type="Gene3D" id="3.30.460.10">
    <property type="entry name" value="Beta Polymerase, domain 2"/>
    <property type="match status" value="1"/>
</dbReference>
<proteinExistence type="predicted"/>
<protein>
    <recommendedName>
        <fullName evidence="1">Polymerase nucleotidyl transferase domain-containing protein</fullName>
    </recommendedName>
</protein>
<keyword evidence="3" id="KW-1185">Reference proteome</keyword>
<evidence type="ECO:0000313" key="3">
    <source>
        <dbReference type="Proteomes" id="UP000028703"/>
    </source>
</evidence>